<dbReference type="InterPro" id="IPR011009">
    <property type="entry name" value="Kinase-like_dom_sf"/>
</dbReference>
<dbReference type="Pfam" id="PF00069">
    <property type="entry name" value="Pkinase"/>
    <property type="match status" value="1"/>
</dbReference>
<dbReference type="SMART" id="SM00220">
    <property type="entry name" value="S_TKc"/>
    <property type="match status" value="1"/>
</dbReference>
<dbReference type="GO" id="GO:0004693">
    <property type="term" value="F:cyclin-dependent protein serine/threonine kinase activity"/>
    <property type="evidence" value="ECO:0007669"/>
    <property type="project" value="TreeGrafter"/>
</dbReference>
<feature type="binding site" evidence="7">
    <location>
        <position position="40"/>
    </location>
    <ligand>
        <name>ATP</name>
        <dbReference type="ChEBI" id="CHEBI:30616"/>
    </ligand>
</feature>
<dbReference type="GO" id="GO:0007165">
    <property type="term" value="P:signal transduction"/>
    <property type="evidence" value="ECO:0007669"/>
    <property type="project" value="TreeGrafter"/>
</dbReference>
<dbReference type="InterPro" id="IPR050108">
    <property type="entry name" value="CDK"/>
</dbReference>
<dbReference type="GO" id="GO:0005634">
    <property type="term" value="C:nucleus"/>
    <property type="evidence" value="ECO:0007669"/>
    <property type="project" value="TreeGrafter"/>
</dbReference>
<reference evidence="10 11" key="1">
    <citation type="journal article" date="2021" name="Nat. Commun.">
        <title>Incipient diploidization of the medicinal plant Perilla within 10,000 years.</title>
        <authorList>
            <person name="Zhang Y."/>
            <person name="Shen Q."/>
            <person name="Leng L."/>
            <person name="Zhang D."/>
            <person name="Chen S."/>
            <person name="Shi Y."/>
            <person name="Ning Z."/>
            <person name="Chen S."/>
        </authorList>
    </citation>
    <scope>NUCLEOTIDE SEQUENCE [LARGE SCALE GENOMIC DNA]</scope>
    <source>
        <strain evidence="11">cv. PC099</strain>
    </source>
</reference>
<accession>A0AAD4IS63</accession>
<dbReference type="PANTHER" id="PTHR24056">
    <property type="entry name" value="CELL DIVISION PROTEIN KINASE"/>
    <property type="match status" value="1"/>
</dbReference>
<dbReference type="SUPFAM" id="SSF56112">
    <property type="entry name" value="Protein kinase-like (PK-like)"/>
    <property type="match status" value="1"/>
</dbReference>
<dbReference type="PROSITE" id="PS00108">
    <property type="entry name" value="PROTEIN_KINASE_ST"/>
    <property type="match status" value="1"/>
</dbReference>
<dbReference type="PROSITE" id="PS50011">
    <property type="entry name" value="PROTEIN_KINASE_DOM"/>
    <property type="match status" value="1"/>
</dbReference>
<dbReference type="PANTHER" id="PTHR24056:SF540">
    <property type="entry name" value="PROTEIN KINASE DOMAIN-CONTAINING PROTEIN"/>
    <property type="match status" value="1"/>
</dbReference>
<sequence length="310" mass="35447">MDNFFRSMPRYKVIGKIGEGGFANVYMAHDFSTNLNVAVKRIPFTKKMNGLPSMVLREISVLKELEHENVVRLLDVRITSNDFALVFEYLDYDLHRLMERDSEPLEARLVKGFLFQILQGLSYCHSQKVMHRDLKPRNVLFDRATKTVKLADFGYARTFDVTHDSRYSTEVTTRAYRAPELLLRSPYSSAVDIWSAGCLFAEMVNREPLFDGPSYAVCMTMIIRAFGVPSETEWPGITSQCLKVCQLQKIPYAPTPKLGDLVPGLEPEGLDLLARMLCVVPSRRISAYDALRHPYFKDVDLDLGPIFFRV</sequence>
<name>A0AAD4IS63_PERFH</name>
<dbReference type="GO" id="GO:0051445">
    <property type="term" value="P:regulation of meiotic cell cycle"/>
    <property type="evidence" value="ECO:0007669"/>
    <property type="project" value="TreeGrafter"/>
</dbReference>
<comment type="similarity">
    <text evidence="1">Belongs to the protein kinase superfamily. CMGC Ser/Thr protein kinase family. CDC2/CDKX subfamily.</text>
</comment>
<dbReference type="Proteomes" id="UP001190926">
    <property type="component" value="Unassembled WGS sequence"/>
</dbReference>
<gene>
    <name evidence="10" type="ORF">C2S53_011126</name>
</gene>
<keyword evidence="5" id="KW-0418">Kinase</keyword>
<dbReference type="GO" id="GO:0000082">
    <property type="term" value="P:G1/S transition of mitotic cell cycle"/>
    <property type="evidence" value="ECO:0007669"/>
    <property type="project" value="TreeGrafter"/>
</dbReference>
<evidence type="ECO:0000256" key="6">
    <source>
        <dbReference type="ARBA" id="ARBA00022840"/>
    </source>
</evidence>
<evidence type="ECO:0000256" key="4">
    <source>
        <dbReference type="ARBA" id="ARBA00022741"/>
    </source>
</evidence>
<dbReference type="Gene3D" id="3.30.200.20">
    <property type="entry name" value="Phosphorylase Kinase, domain 1"/>
    <property type="match status" value="1"/>
</dbReference>
<dbReference type="PROSITE" id="PS00107">
    <property type="entry name" value="PROTEIN_KINASE_ATP"/>
    <property type="match status" value="1"/>
</dbReference>
<keyword evidence="2 8" id="KW-0723">Serine/threonine-protein kinase</keyword>
<keyword evidence="3" id="KW-0808">Transferase</keyword>
<protein>
    <recommendedName>
        <fullName evidence="9">Protein kinase domain-containing protein</fullName>
    </recommendedName>
</protein>
<dbReference type="GO" id="GO:0000307">
    <property type="term" value="C:cyclin-dependent protein kinase holoenzyme complex"/>
    <property type="evidence" value="ECO:0007669"/>
    <property type="project" value="TreeGrafter"/>
</dbReference>
<proteinExistence type="inferred from homology"/>
<dbReference type="InterPro" id="IPR017441">
    <property type="entry name" value="Protein_kinase_ATP_BS"/>
</dbReference>
<dbReference type="GO" id="GO:0005524">
    <property type="term" value="F:ATP binding"/>
    <property type="evidence" value="ECO:0007669"/>
    <property type="project" value="UniProtKB-UniRule"/>
</dbReference>
<comment type="caution">
    <text evidence="10">The sequence shown here is derived from an EMBL/GenBank/DDBJ whole genome shotgun (WGS) entry which is preliminary data.</text>
</comment>
<dbReference type="InterPro" id="IPR008271">
    <property type="entry name" value="Ser/Thr_kinase_AS"/>
</dbReference>
<evidence type="ECO:0000256" key="2">
    <source>
        <dbReference type="ARBA" id="ARBA00022527"/>
    </source>
</evidence>
<dbReference type="GO" id="GO:0030332">
    <property type="term" value="F:cyclin binding"/>
    <property type="evidence" value="ECO:0007669"/>
    <property type="project" value="TreeGrafter"/>
</dbReference>
<keyword evidence="4 7" id="KW-0547">Nucleotide-binding</keyword>
<dbReference type="EMBL" id="SDAM02003582">
    <property type="protein sequence ID" value="KAH6820565.1"/>
    <property type="molecule type" value="Genomic_DNA"/>
</dbReference>
<evidence type="ECO:0000256" key="1">
    <source>
        <dbReference type="ARBA" id="ARBA00006485"/>
    </source>
</evidence>
<dbReference type="GO" id="GO:0010468">
    <property type="term" value="P:regulation of gene expression"/>
    <property type="evidence" value="ECO:0007669"/>
    <property type="project" value="TreeGrafter"/>
</dbReference>
<dbReference type="AlphaFoldDB" id="A0AAD4IS63"/>
<evidence type="ECO:0000256" key="7">
    <source>
        <dbReference type="PROSITE-ProRule" id="PRU10141"/>
    </source>
</evidence>
<organism evidence="10 11">
    <name type="scientific">Perilla frutescens var. hirtella</name>
    <name type="common">Perilla citriodora</name>
    <name type="synonym">Perilla setoyensis</name>
    <dbReference type="NCBI Taxonomy" id="608512"/>
    <lineage>
        <taxon>Eukaryota</taxon>
        <taxon>Viridiplantae</taxon>
        <taxon>Streptophyta</taxon>
        <taxon>Embryophyta</taxon>
        <taxon>Tracheophyta</taxon>
        <taxon>Spermatophyta</taxon>
        <taxon>Magnoliopsida</taxon>
        <taxon>eudicotyledons</taxon>
        <taxon>Gunneridae</taxon>
        <taxon>Pentapetalae</taxon>
        <taxon>asterids</taxon>
        <taxon>lamiids</taxon>
        <taxon>Lamiales</taxon>
        <taxon>Lamiaceae</taxon>
        <taxon>Nepetoideae</taxon>
        <taxon>Elsholtzieae</taxon>
        <taxon>Perilla</taxon>
    </lineage>
</organism>
<dbReference type="GO" id="GO:0010389">
    <property type="term" value="P:regulation of G2/M transition of mitotic cell cycle"/>
    <property type="evidence" value="ECO:0007669"/>
    <property type="project" value="TreeGrafter"/>
</dbReference>
<evidence type="ECO:0000256" key="8">
    <source>
        <dbReference type="RuleBase" id="RU000304"/>
    </source>
</evidence>
<dbReference type="InterPro" id="IPR000719">
    <property type="entry name" value="Prot_kinase_dom"/>
</dbReference>
<dbReference type="FunFam" id="1.10.510.10:FF:000624">
    <property type="entry name" value="Mitogen-activated protein kinase"/>
    <property type="match status" value="1"/>
</dbReference>
<feature type="domain" description="Protein kinase" evidence="9">
    <location>
        <begin position="11"/>
        <end position="296"/>
    </location>
</feature>
<keyword evidence="11" id="KW-1185">Reference proteome</keyword>
<keyword evidence="6 7" id="KW-0067">ATP-binding</keyword>
<dbReference type="Gene3D" id="1.10.510.10">
    <property type="entry name" value="Transferase(Phosphotransferase) domain 1"/>
    <property type="match status" value="1"/>
</dbReference>
<evidence type="ECO:0000256" key="5">
    <source>
        <dbReference type="ARBA" id="ARBA00022777"/>
    </source>
</evidence>
<evidence type="ECO:0000313" key="10">
    <source>
        <dbReference type="EMBL" id="KAH6820565.1"/>
    </source>
</evidence>
<evidence type="ECO:0000259" key="9">
    <source>
        <dbReference type="PROSITE" id="PS50011"/>
    </source>
</evidence>
<dbReference type="GO" id="GO:0005737">
    <property type="term" value="C:cytoplasm"/>
    <property type="evidence" value="ECO:0007669"/>
    <property type="project" value="TreeGrafter"/>
</dbReference>
<evidence type="ECO:0000313" key="11">
    <source>
        <dbReference type="Proteomes" id="UP001190926"/>
    </source>
</evidence>
<evidence type="ECO:0000256" key="3">
    <source>
        <dbReference type="ARBA" id="ARBA00022679"/>
    </source>
</evidence>